<accession>A0A8I1G925</accession>
<dbReference type="EMBL" id="JAEMOP010000009">
    <property type="protein sequence ID" value="MBJ7316521.1"/>
    <property type="molecule type" value="Genomic_DNA"/>
</dbReference>
<comment type="caution">
    <text evidence="2">The sequence shown here is derived from an EMBL/GenBank/DDBJ whole genome shotgun (WGS) entry which is preliminary data.</text>
</comment>
<sequence>MFEHEDINKYPFDEIPLNQDCMLMSEVYMDEFSKALTQMCNGEEVNPYEVGYAGHVAIRSISENSIELSWYPNVHTRFHEVSISIPKEKIRICVDCERYDVKPYIFVEHEWLENLYTREYSVFALIDAIGVKNAIRENLLSKEKLLKLRDGLDDLAARHKDISFISFADSLILKSNWLVGYFRKGIECSYEPESFLEIIAEIQKLYGDVLGLQVYAVLTQGNNEYYEEPVLHISNEQNHICLNSLGVPFAELLAIESAAKKAIKSNTHVPSEVYMDEQYYHSLSFKYEFDKNSKPSNIYKAIMKTGDSCYFYNSCKELLENLRT</sequence>
<evidence type="ECO:0000313" key="1">
    <source>
        <dbReference type="EMBL" id="MBJ7268056.1"/>
    </source>
</evidence>
<dbReference type="Proteomes" id="UP000621390">
    <property type="component" value="Unassembled WGS sequence"/>
</dbReference>
<protein>
    <submittedName>
        <fullName evidence="2">Uncharacterized protein</fullName>
    </submittedName>
</protein>
<dbReference type="AlphaFoldDB" id="A0A8I1G925"/>
<dbReference type="Proteomes" id="UP000655994">
    <property type="component" value="Unassembled WGS sequence"/>
</dbReference>
<keyword evidence="4" id="KW-1185">Reference proteome</keyword>
<gene>
    <name evidence="1" type="ORF">JHC10_14035</name>
    <name evidence="2" type="ORF">JHC11_11060</name>
</gene>
<evidence type="ECO:0000313" key="2">
    <source>
        <dbReference type="EMBL" id="MBJ7316521.1"/>
    </source>
</evidence>
<reference evidence="2 4" key="1">
    <citation type="submission" date="2020-09" db="EMBL/GenBank/DDBJ databases">
        <title>Draft Genomes of Bacterial Isolates from North Pond Shallow Sediments.</title>
        <authorList>
            <person name="Kiel Reese B."/>
            <person name="Mullis M."/>
            <person name="Weisend R.E."/>
        </authorList>
    </citation>
    <scope>NUCLEOTIDE SEQUENCE</scope>
    <source>
        <strain evidence="2">KJE-2</strain>
        <strain evidence="1 4">KJE-3</strain>
    </source>
</reference>
<evidence type="ECO:0000313" key="4">
    <source>
        <dbReference type="Proteomes" id="UP000655994"/>
    </source>
</evidence>
<name>A0A8I1G925_9GAMM</name>
<evidence type="ECO:0000313" key="3">
    <source>
        <dbReference type="Proteomes" id="UP000621390"/>
    </source>
</evidence>
<dbReference type="RefSeq" id="WP_199495216.1">
    <property type="nucleotide sequence ID" value="NZ_JAEMOO010000005.1"/>
</dbReference>
<organism evidence="2 3">
    <name type="scientific">Idiomarina abyssalis</name>
    <dbReference type="NCBI Taxonomy" id="86102"/>
    <lineage>
        <taxon>Bacteria</taxon>
        <taxon>Pseudomonadati</taxon>
        <taxon>Pseudomonadota</taxon>
        <taxon>Gammaproteobacteria</taxon>
        <taxon>Alteromonadales</taxon>
        <taxon>Idiomarinaceae</taxon>
        <taxon>Idiomarina</taxon>
    </lineage>
</organism>
<dbReference type="EMBL" id="JAEMOS010000062">
    <property type="protein sequence ID" value="MBJ7268056.1"/>
    <property type="molecule type" value="Genomic_DNA"/>
</dbReference>
<proteinExistence type="predicted"/>